<dbReference type="AlphaFoldDB" id="A0A5A9PRT1"/>
<dbReference type="Proteomes" id="UP000324632">
    <property type="component" value="Chromosome 3"/>
</dbReference>
<sequence>MGQIPISPSKSLSVEKVSHEVVEAGLPRALRSPYSAAFPSQGLLESEGILCWVLCGALGISLVFSFILVPLQCFHLSRVYGIFLLVFYVVFLIVALLTEFKMIHF</sequence>
<gene>
    <name evidence="2" type="ORF">E1301_Tti003408</name>
</gene>
<keyword evidence="1" id="KW-0472">Membrane</keyword>
<keyword evidence="1" id="KW-1133">Transmembrane helix</keyword>
<proteinExistence type="predicted"/>
<comment type="caution">
    <text evidence="2">The sequence shown here is derived from an EMBL/GenBank/DDBJ whole genome shotgun (WGS) entry which is preliminary data.</text>
</comment>
<evidence type="ECO:0000313" key="2">
    <source>
        <dbReference type="EMBL" id="KAA0723477.1"/>
    </source>
</evidence>
<feature type="transmembrane region" description="Helical" evidence="1">
    <location>
        <begin position="49"/>
        <end position="71"/>
    </location>
</feature>
<dbReference type="EMBL" id="SOYY01000003">
    <property type="protein sequence ID" value="KAA0723477.1"/>
    <property type="molecule type" value="Genomic_DNA"/>
</dbReference>
<protein>
    <submittedName>
        <fullName evidence="2">Mitochondrial sodium/calcium exchanger protein</fullName>
    </submittedName>
</protein>
<feature type="transmembrane region" description="Helical" evidence="1">
    <location>
        <begin position="77"/>
        <end position="97"/>
    </location>
</feature>
<accession>A0A5A9PRT1</accession>
<evidence type="ECO:0000313" key="3">
    <source>
        <dbReference type="Proteomes" id="UP000324632"/>
    </source>
</evidence>
<evidence type="ECO:0000256" key="1">
    <source>
        <dbReference type="SAM" id="Phobius"/>
    </source>
</evidence>
<keyword evidence="3" id="KW-1185">Reference proteome</keyword>
<name>A0A5A9PRT1_9TELE</name>
<keyword evidence="1" id="KW-0812">Transmembrane</keyword>
<reference evidence="2 3" key="1">
    <citation type="journal article" date="2019" name="Mol. Ecol. Resour.">
        <title>Chromosome-level genome assembly of Triplophysa tibetana, a fish adapted to the harsh high-altitude environment of the Tibetan Plateau.</title>
        <authorList>
            <person name="Yang X."/>
            <person name="Liu H."/>
            <person name="Ma Z."/>
            <person name="Zou Y."/>
            <person name="Zou M."/>
            <person name="Mao Y."/>
            <person name="Li X."/>
            <person name="Wang H."/>
            <person name="Chen T."/>
            <person name="Wang W."/>
            <person name="Yang R."/>
        </authorList>
    </citation>
    <scope>NUCLEOTIDE SEQUENCE [LARGE SCALE GENOMIC DNA]</scope>
    <source>
        <strain evidence="2">TTIB1903HZAU</strain>
        <tissue evidence="2">Muscle</tissue>
    </source>
</reference>
<organism evidence="2 3">
    <name type="scientific">Triplophysa tibetana</name>
    <dbReference type="NCBI Taxonomy" id="1572043"/>
    <lineage>
        <taxon>Eukaryota</taxon>
        <taxon>Metazoa</taxon>
        <taxon>Chordata</taxon>
        <taxon>Craniata</taxon>
        <taxon>Vertebrata</taxon>
        <taxon>Euteleostomi</taxon>
        <taxon>Actinopterygii</taxon>
        <taxon>Neopterygii</taxon>
        <taxon>Teleostei</taxon>
        <taxon>Ostariophysi</taxon>
        <taxon>Cypriniformes</taxon>
        <taxon>Nemacheilidae</taxon>
        <taxon>Triplophysa</taxon>
    </lineage>
</organism>